<dbReference type="Proteomes" id="UP001488838">
    <property type="component" value="Unassembled WGS sequence"/>
</dbReference>
<name>A0AAW0I2S5_MYOGA</name>
<feature type="region of interest" description="Disordered" evidence="6">
    <location>
        <begin position="277"/>
        <end position="296"/>
    </location>
</feature>
<feature type="compositionally biased region" description="Low complexity" evidence="6">
    <location>
        <begin position="756"/>
        <end position="766"/>
    </location>
</feature>
<feature type="domain" description="Protein kinase" evidence="7">
    <location>
        <begin position="317"/>
        <end position="687"/>
    </location>
</feature>
<organism evidence="8 9">
    <name type="scientific">Myodes glareolus</name>
    <name type="common">Bank vole</name>
    <name type="synonym">Clethrionomys glareolus</name>
    <dbReference type="NCBI Taxonomy" id="447135"/>
    <lineage>
        <taxon>Eukaryota</taxon>
        <taxon>Metazoa</taxon>
        <taxon>Chordata</taxon>
        <taxon>Craniata</taxon>
        <taxon>Vertebrata</taxon>
        <taxon>Euteleostomi</taxon>
        <taxon>Mammalia</taxon>
        <taxon>Eutheria</taxon>
        <taxon>Euarchontoglires</taxon>
        <taxon>Glires</taxon>
        <taxon>Rodentia</taxon>
        <taxon>Myomorpha</taxon>
        <taxon>Muroidea</taxon>
        <taxon>Cricetidae</taxon>
        <taxon>Arvicolinae</taxon>
        <taxon>Myodes</taxon>
    </lineage>
</organism>
<dbReference type="PROSITE" id="PS00107">
    <property type="entry name" value="PROTEIN_KINASE_ATP"/>
    <property type="match status" value="1"/>
</dbReference>
<evidence type="ECO:0000313" key="9">
    <source>
        <dbReference type="Proteomes" id="UP001488838"/>
    </source>
</evidence>
<feature type="region of interest" description="Disordered" evidence="6">
    <location>
        <begin position="218"/>
        <end position="243"/>
    </location>
</feature>
<reference evidence="8 9" key="1">
    <citation type="journal article" date="2023" name="bioRxiv">
        <title>Conserved and derived expression patterns and positive selection on dental genes reveal complex evolutionary context of ever-growing rodent molars.</title>
        <authorList>
            <person name="Calamari Z.T."/>
            <person name="Song A."/>
            <person name="Cohen E."/>
            <person name="Akter M."/>
            <person name="Roy R.D."/>
            <person name="Hallikas O."/>
            <person name="Christensen M.M."/>
            <person name="Li P."/>
            <person name="Marangoni P."/>
            <person name="Jernvall J."/>
            <person name="Klein O.D."/>
        </authorList>
    </citation>
    <scope>NUCLEOTIDE SEQUENCE [LARGE SCALE GENOMIC DNA]</scope>
    <source>
        <strain evidence="8">V071</strain>
    </source>
</reference>
<dbReference type="AlphaFoldDB" id="A0AAW0I2S5"/>
<feature type="compositionally biased region" description="Pro residues" evidence="6">
    <location>
        <begin position="727"/>
        <end position="736"/>
    </location>
</feature>
<evidence type="ECO:0000256" key="1">
    <source>
        <dbReference type="ARBA" id="ARBA00022679"/>
    </source>
</evidence>
<feature type="region of interest" description="Disordered" evidence="6">
    <location>
        <begin position="43"/>
        <end position="76"/>
    </location>
</feature>
<sequence length="1059" mass="117321">MTTVPQLSLSRFPVLKMWICPLSDSQSESLDQIPNNVAHATEGKMARVCRKGKRHSKARKKRKKRRSKSQVQAGVALAKPLPRTPEQESCTIPVQEDESPLGTLYARNVSQFTKPLKEVDLGHLCCKKQGEGLRPVLPRPELHKLISPLQCLNHVWKLHHPQAVGPPPHSTHPFPYNRLPHPFPFHPLEPWRPYPLESLFLDKLACVSGQQPLSSPHLSKLAYGDSQKPLPGPHLESSYPSRSAQEKLPVEEYLVHALQGSVSSGQANSLASLAKTWSSGSSKPQRLSPETEDNEGVLLSEKLKPVDYEYREDVHWVTHQPRLGRGSFGEVHRMKDKQTGFQCAVKKVPSPVYQRRLSCPFREAVGGTVELESDTRGYTWAHSLVPEGLAGLPGPAWPGRHFREHYRQNVDPSLPPHPDSKSSGFFQVRLEVFRAEELMVCAGLTSPRIVPLYGAVREGPWVNIFMELLEGGSLGQLIKQKGCLPEDRALYYLGQALEGLEYLHIRRILHGDVKADNVLLSSDGSRAALCDFGHALCLQPDGLGKSLLTGDYIPGTETHLAPEMVMGKPCDAKVDIWSSCCMMLHMLNGCHPWTQYFRGPFCLKVSDGPRTTVGGDQQGHGPRPQACEIASEPPPLREIPPSCAPLTAQVIQEGLRKEPVHRASAVELRGKVCQALQQVGGLKSPWKGEYKEPRPPPPDEATCHQTLHTAPRESPPAKTSTDGASEPWPPLPPEPPEQSRAPALNLSKEESGTWEPLPLSSLDPAPAKGPSFSDRRATFPELELQQLEMELFLNSLSQPFSLEEQEQILSCLSVDSLSLSEDSEKVKLLSSWAWAVRRANQSKASQSSRDTLSSGVHSWSSQAEARSSSCNMVLARGRPTDTPSYFNGMVRLSPLASPLLPKTRTGWRESSPASSHHRRVRKEGACHPEPHIFAWKVGFRPKAPTTHKAFQTRSGEQLYPIWLPVELQEADSVKVQIQSLNGEHLHIREFHRVKVGDIATGISSQIPATAFSLVTKDGQPVRYDMEVPDSGIDLQCTLAPDGGFAWSWRVKHGQLENHP</sequence>
<dbReference type="EMBL" id="JBBHLL010000239">
    <property type="protein sequence ID" value="KAK7808468.1"/>
    <property type="molecule type" value="Genomic_DNA"/>
</dbReference>
<feature type="region of interest" description="Disordered" evidence="6">
    <location>
        <begin position="901"/>
        <end position="923"/>
    </location>
</feature>
<evidence type="ECO:0000313" key="8">
    <source>
        <dbReference type="EMBL" id="KAK7808468.1"/>
    </source>
</evidence>
<dbReference type="InterPro" id="IPR008271">
    <property type="entry name" value="Ser/Thr_kinase_AS"/>
</dbReference>
<keyword evidence="1" id="KW-0808">Transferase</keyword>
<gene>
    <name evidence="8" type="ORF">U0070_019725</name>
</gene>
<dbReference type="PANTHER" id="PTHR48016">
    <property type="entry name" value="MAP KINASE KINASE KINASE SSK2-RELATED-RELATED"/>
    <property type="match status" value="1"/>
</dbReference>
<dbReference type="InterPro" id="IPR042787">
    <property type="entry name" value="M3K14_STKc"/>
</dbReference>
<evidence type="ECO:0000256" key="3">
    <source>
        <dbReference type="ARBA" id="ARBA00022777"/>
    </source>
</evidence>
<dbReference type="PROSITE" id="PS50011">
    <property type="entry name" value="PROTEIN_KINASE_DOM"/>
    <property type="match status" value="1"/>
</dbReference>
<dbReference type="GO" id="GO:0007249">
    <property type="term" value="P:canonical NF-kappaB signal transduction"/>
    <property type="evidence" value="ECO:0007669"/>
    <property type="project" value="TreeGrafter"/>
</dbReference>
<dbReference type="InterPro" id="IPR050538">
    <property type="entry name" value="MAP_kinase_kinase_kinase"/>
</dbReference>
<feature type="binding site" evidence="5">
    <location>
        <position position="347"/>
    </location>
    <ligand>
        <name>ATP</name>
        <dbReference type="ChEBI" id="CHEBI:30616"/>
    </ligand>
</feature>
<evidence type="ECO:0000259" key="7">
    <source>
        <dbReference type="PROSITE" id="PS50011"/>
    </source>
</evidence>
<keyword evidence="2 5" id="KW-0547">Nucleotide-binding</keyword>
<dbReference type="Gene3D" id="3.30.200.20">
    <property type="entry name" value="Phosphorylase Kinase, domain 1"/>
    <property type="match status" value="2"/>
</dbReference>
<feature type="compositionally biased region" description="Basic residues" evidence="6">
    <location>
        <begin position="47"/>
        <end position="68"/>
    </location>
</feature>
<dbReference type="Gene3D" id="1.10.510.10">
    <property type="entry name" value="Transferase(Phosphotransferase) domain 1"/>
    <property type="match status" value="1"/>
</dbReference>
<dbReference type="SMART" id="SM00220">
    <property type="entry name" value="S_TKc"/>
    <property type="match status" value="1"/>
</dbReference>
<dbReference type="GO" id="GO:0005524">
    <property type="term" value="F:ATP binding"/>
    <property type="evidence" value="ECO:0007669"/>
    <property type="project" value="UniProtKB-UniRule"/>
</dbReference>
<evidence type="ECO:0000256" key="5">
    <source>
        <dbReference type="PROSITE-ProRule" id="PRU10141"/>
    </source>
</evidence>
<dbReference type="CDD" id="cd13991">
    <property type="entry name" value="STKc_NIK"/>
    <property type="match status" value="1"/>
</dbReference>
<dbReference type="InterPro" id="IPR000719">
    <property type="entry name" value="Prot_kinase_dom"/>
</dbReference>
<dbReference type="SUPFAM" id="SSF56112">
    <property type="entry name" value="Protein kinase-like (PK-like)"/>
    <property type="match status" value="1"/>
</dbReference>
<keyword evidence="4 5" id="KW-0067">ATP-binding</keyword>
<protein>
    <recommendedName>
        <fullName evidence="7">Protein kinase domain-containing protein</fullName>
    </recommendedName>
</protein>
<dbReference type="Pfam" id="PF00069">
    <property type="entry name" value="Pkinase"/>
    <property type="match status" value="1"/>
</dbReference>
<dbReference type="PANTHER" id="PTHR48016:SF9">
    <property type="entry name" value="MITOGEN-ACTIVATED PROTEIN KINASE KINASE KINASE 14"/>
    <property type="match status" value="1"/>
</dbReference>
<dbReference type="GO" id="GO:0004674">
    <property type="term" value="F:protein serine/threonine kinase activity"/>
    <property type="evidence" value="ECO:0007669"/>
    <property type="project" value="InterPro"/>
</dbReference>
<proteinExistence type="predicted"/>
<dbReference type="PROSITE" id="PS00108">
    <property type="entry name" value="PROTEIN_KINASE_ST"/>
    <property type="match status" value="1"/>
</dbReference>
<dbReference type="InterPro" id="IPR011009">
    <property type="entry name" value="Kinase-like_dom_sf"/>
</dbReference>
<comment type="caution">
    <text evidence="8">The sequence shown here is derived from an EMBL/GenBank/DDBJ whole genome shotgun (WGS) entry which is preliminary data.</text>
</comment>
<feature type="region of interest" description="Disordered" evidence="6">
    <location>
        <begin position="684"/>
        <end position="774"/>
    </location>
</feature>
<keyword evidence="3" id="KW-0418">Kinase</keyword>
<accession>A0AAW0I2S5</accession>
<evidence type="ECO:0000256" key="6">
    <source>
        <dbReference type="SAM" id="MobiDB-lite"/>
    </source>
</evidence>
<keyword evidence="9" id="KW-1185">Reference proteome</keyword>
<dbReference type="InterPro" id="IPR017441">
    <property type="entry name" value="Protein_kinase_ATP_BS"/>
</dbReference>
<evidence type="ECO:0000256" key="4">
    <source>
        <dbReference type="ARBA" id="ARBA00022840"/>
    </source>
</evidence>
<evidence type="ECO:0000256" key="2">
    <source>
        <dbReference type="ARBA" id="ARBA00022741"/>
    </source>
</evidence>